<name>A0AAV9C8C7_ACOCL</name>
<evidence type="ECO:0000313" key="1">
    <source>
        <dbReference type="EMBL" id="KAK1284671.1"/>
    </source>
</evidence>
<proteinExistence type="predicted"/>
<dbReference type="Proteomes" id="UP001180020">
    <property type="component" value="Unassembled WGS sequence"/>
</dbReference>
<reference evidence="1" key="2">
    <citation type="submission" date="2023-06" db="EMBL/GenBank/DDBJ databases">
        <authorList>
            <person name="Ma L."/>
            <person name="Liu K.-W."/>
            <person name="Li Z."/>
            <person name="Hsiao Y.-Y."/>
            <person name="Qi Y."/>
            <person name="Fu T."/>
            <person name="Tang G."/>
            <person name="Zhang D."/>
            <person name="Sun W.-H."/>
            <person name="Liu D.-K."/>
            <person name="Li Y."/>
            <person name="Chen G.-Z."/>
            <person name="Liu X.-D."/>
            <person name="Liao X.-Y."/>
            <person name="Jiang Y.-T."/>
            <person name="Yu X."/>
            <person name="Hao Y."/>
            <person name="Huang J."/>
            <person name="Zhao X.-W."/>
            <person name="Ke S."/>
            <person name="Chen Y.-Y."/>
            <person name="Wu W.-L."/>
            <person name="Hsu J.-L."/>
            <person name="Lin Y.-F."/>
            <person name="Huang M.-D."/>
            <person name="Li C.-Y."/>
            <person name="Huang L."/>
            <person name="Wang Z.-W."/>
            <person name="Zhao X."/>
            <person name="Zhong W.-Y."/>
            <person name="Peng D.-H."/>
            <person name="Ahmad S."/>
            <person name="Lan S."/>
            <person name="Zhang J.-S."/>
            <person name="Tsai W.-C."/>
            <person name="Van De Peer Y."/>
            <person name="Liu Z.-J."/>
        </authorList>
    </citation>
    <scope>NUCLEOTIDE SEQUENCE</scope>
    <source>
        <strain evidence="1">CP</strain>
        <tissue evidence="1">Leaves</tissue>
    </source>
</reference>
<comment type="caution">
    <text evidence="1">The sequence shown here is derived from an EMBL/GenBank/DDBJ whole genome shotgun (WGS) entry which is preliminary data.</text>
</comment>
<reference evidence="1" key="1">
    <citation type="journal article" date="2023" name="Nat. Commun.">
        <title>Diploid and tetraploid genomes of Acorus and the evolution of monocots.</title>
        <authorList>
            <person name="Ma L."/>
            <person name="Liu K.W."/>
            <person name="Li Z."/>
            <person name="Hsiao Y.Y."/>
            <person name="Qi Y."/>
            <person name="Fu T."/>
            <person name="Tang G.D."/>
            <person name="Zhang D."/>
            <person name="Sun W.H."/>
            <person name="Liu D.K."/>
            <person name="Li Y."/>
            <person name="Chen G.Z."/>
            <person name="Liu X.D."/>
            <person name="Liao X.Y."/>
            <person name="Jiang Y.T."/>
            <person name="Yu X."/>
            <person name="Hao Y."/>
            <person name="Huang J."/>
            <person name="Zhao X.W."/>
            <person name="Ke S."/>
            <person name="Chen Y.Y."/>
            <person name="Wu W.L."/>
            <person name="Hsu J.L."/>
            <person name="Lin Y.F."/>
            <person name="Huang M.D."/>
            <person name="Li C.Y."/>
            <person name="Huang L."/>
            <person name="Wang Z.W."/>
            <person name="Zhao X."/>
            <person name="Zhong W.Y."/>
            <person name="Peng D.H."/>
            <person name="Ahmad S."/>
            <person name="Lan S."/>
            <person name="Zhang J.S."/>
            <person name="Tsai W.C."/>
            <person name="Van de Peer Y."/>
            <person name="Liu Z.J."/>
        </authorList>
    </citation>
    <scope>NUCLEOTIDE SEQUENCE</scope>
    <source>
        <strain evidence="1">CP</strain>
    </source>
</reference>
<evidence type="ECO:0000313" key="2">
    <source>
        <dbReference type="Proteomes" id="UP001180020"/>
    </source>
</evidence>
<keyword evidence="2" id="KW-1185">Reference proteome</keyword>
<accession>A0AAV9C8C7</accession>
<gene>
    <name evidence="1" type="ORF">QJS10_CPB21g00803</name>
</gene>
<dbReference type="AlphaFoldDB" id="A0AAV9C8C7"/>
<sequence>MWIFRVACGHGSLIWERLKGGLGRDKIIIVLDDKIIYKIIIVLNDKIIPTTVP</sequence>
<organism evidence="1 2">
    <name type="scientific">Acorus calamus</name>
    <name type="common">Sweet flag</name>
    <dbReference type="NCBI Taxonomy" id="4465"/>
    <lineage>
        <taxon>Eukaryota</taxon>
        <taxon>Viridiplantae</taxon>
        <taxon>Streptophyta</taxon>
        <taxon>Embryophyta</taxon>
        <taxon>Tracheophyta</taxon>
        <taxon>Spermatophyta</taxon>
        <taxon>Magnoliopsida</taxon>
        <taxon>Liliopsida</taxon>
        <taxon>Acoraceae</taxon>
        <taxon>Acorus</taxon>
    </lineage>
</organism>
<dbReference type="EMBL" id="JAUJYO010000021">
    <property type="protein sequence ID" value="KAK1284671.1"/>
    <property type="molecule type" value="Genomic_DNA"/>
</dbReference>
<protein>
    <submittedName>
        <fullName evidence="1">Uncharacterized protein</fullName>
    </submittedName>
</protein>